<evidence type="ECO:0000256" key="3">
    <source>
        <dbReference type="ARBA" id="ARBA00022692"/>
    </source>
</evidence>
<keyword evidence="2" id="KW-1003">Cell membrane</keyword>
<dbReference type="PANTHER" id="PTHR35007">
    <property type="entry name" value="INTEGRAL MEMBRANE PROTEIN-RELATED"/>
    <property type="match status" value="1"/>
</dbReference>
<feature type="transmembrane region" description="Helical" evidence="6">
    <location>
        <begin position="20"/>
        <end position="41"/>
    </location>
</feature>
<feature type="transmembrane region" description="Helical" evidence="6">
    <location>
        <begin position="112"/>
        <end position="136"/>
    </location>
</feature>
<dbReference type="InterPro" id="IPR018076">
    <property type="entry name" value="T2SS_GspF_dom"/>
</dbReference>
<gene>
    <name evidence="8" type="ORF">VK792_11975</name>
</gene>
<evidence type="ECO:0000313" key="8">
    <source>
        <dbReference type="EMBL" id="MEC3862004.1"/>
    </source>
</evidence>
<reference evidence="8 9" key="1">
    <citation type="submission" date="2024-01" db="EMBL/GenBank/DDBJ databases">
        <title>Mesobacterium rodlantinim sp. nov., isolated from shallow sea hydrothermal systems off Kueishantao Island.</title>
        <authorList>
            <person name="Su Z."/>
            <person name="Tang K."/>
        </authorList>
    </citation>
    <scope>NUCLEOTIDE SEQUENCE [LARGE SCALE GENOMIC DNA]</scope>
    <source>
        <strain evidence="8 9">TK19101</strain>
    </source>
</reference>
<keyword evidence="9" id="KW-1185">Reference proteome</keyword>
<accession>A0ABU6HHR9</accession>
<feature type="transmembrane region" description="Helical" evidence="6">
    <location>
        <begin position="148"/>
        <end position="167"/>
    </location>
</feature>
<sequence>METFQAISFMLTDMLGPMGPLIGFGGFGAFMLLAAIPLLIGGKKDPLDRIKQESIRMGVGPAGGKSKMVLRDKGGNGRLNKYAAMLTPEDEGQMTEMRQKMMKAGYSSRDSVGMFFLAQFGLAIGGLVLGVFYHYVLTDAANATTQQTMTHILGPLVVGYMAPKYWLTKRTAKRQEEITDGFPDALDMMLVCVEAGQSMDQAILRVAMELKASYPALADEFQMVANEVKAGKDKTSVLNDMGERCGVQDVSSFVTVLNQSQTFGTPVADALRVYAAEMRDKRVMRAEEKANKLPTKMTLTTMMLTVPPLLIILVGPSAVGITKMGDIGGGNSAQVDLEKNDSDGDL</sequence>
<keyword evidence="3 6" id="KW-0812">Transmembrane</keyword>
<comment type="caution">
    <text evidence="8">The sequence shown here is derived from an EMBL/GenBank/DDBJ whole genome shotgun (WGS) entry which is preliminary data.</text>
</comment>
<dbReference type="Pfam" id="PF00482">
    <property type="entry name" value="T2SSF"/>
    <property type="match status" value="1"/>
</dbReference>
<organism evidence="8 9">
    <name type="scientific">Mesobacterium hydrothermale</name>
    <dbReference type="NCBI Taxonomy" id="3111907"/>
    <lineage>
        <taxon>Bacteria</taxon>
        <taxon>Pseudomonadati</taxon>
        <taxon>Pseudomonadota</taxon>
        <taxon>Alphaproteobacteria</taxon>
        <taxon>Rhodobacterales</taxon>
        <taxon>Roseobacteraceae</taxon>
        <taxon>Mesobacterium</taxon>
    </lineage>
</organism>
<evidence type="ECO:0000259" key="7">
    <source>
        <dbReference type="Pfam" id="PF00482"/>
    </source>
</evidence>
<feature type="transmembrane region" description="Helical" evidence="6">
    <location>
        <begin position="299"/>
        <end position="321"/>
    </location>
</feature>
<protein>
    <submittedName>
        <fullName evidence="8">Type II secretion system F family protein</fullName>
    </submittedName>
</protein>
<evidence type="ECO:0000256" key="5">
    <source>
        <dbReference type="ARBA" id="ARBA00023136"/>
    </source>
</evidence>
<comment type="subcellular location">
    <subcellularLocation>
        <location evidence="1">Cell membrane</location>
        <topology evidence="1">Multi-pass membrane protein</topology>
    </subcellularLocation>
</comment>
<name>A0ABU6HHR9_9RHOB</name>
<evidence type="ECO:0000256" key="2">
    <source>
        <dbReference type="ARBA" id="ARBA00022475"/>
    </source>
</evidence>
<feature type="domain" description="Type II secretion system protein GspF" evidence="7">
    <location>
        <begin position="186"/>
        <end position="314"/>
    </location>
</feature>
<keyword evidence="5 6" id="KW-0472">Membrane</keyword>
<evidence type="ECO:0000256" key="6">
    <source>
        <dbReference type="SAM" id="Phobius"/>
    </source>
</evidence>
<dbReference type="RefSeq" id="WP_326297743.1">
    <property type="nucleotide sequence ID" value="NZ_JAYLLH010000016.1"/>
</dbReference>
<evidence type="ECO:0000256" key="4">
    <source>
        <dbReference type="ARBA" id="ARBA00022989"/>
    </source>
</evidence>
<proteinExistence type="predicted"/>
<dbReference type="EMBL" id="JAYLLH010000016">
    <property type="protein sequence ID" value="MEC3862004.1"/>
    <property type="molecule type" value="Genomic_DNA"/>
</dbReference>
<dbReference type="PANTHER" id="PTHR35007:SF2">
    <property type="entry name" value="PILUS ASSEMBLE PROTEIN"/>
    <property type="match status" value="1"/>
</dbReference>
<evidence type="ECO:0000313" key="9">
    <source>
        <dbReference type="Proteomes" id="UP001348149"/>
    </source>
</evidence>
<dbReference type="Proteomes" id="UP001348149">
    <property type="component" value="Unassembled WGS sequence"/>
</dbReference>
<keyword evidence="4 6" id="KW-1133">Transmembrane helix</keyword>
<evidence type="ECO:0000256" key="1">
    <source>
        <dbReference type="ARBA" id="ARBA00004651"/>
    </source>
</evidence>